<dbReference type="EMBL" id="AUXZ01000125">
    <property type="protein sequence ID" value="KZN45828.1"/>
    <property type="molecule type" value="Genomic_DNA"/>
</dbReference>
<accession>A0A162A445</accession>
<dbReference type="Proteomes" id="UP000076503">
    <property type="component" value="Unassembled WGS sequence"/>
</dbReference>
<dbReference type="AlphaFoldDB" id="A0A162A445"/>
<dbReference type="RefSeq" id="WP_063363841.1">
    <property type="nucleotide sequence ID" value="NZ_AUXZ01000125.1"/>
</dbReference>
<reference evidence="1 2" key="1">
    <citation type="submission" date="2013-07" db="EMBL/GenBank/DDBJ databases">
        <title>Comparative Genomic and Metabolomic Analysis of Twelve Strains of Pseudoalteromonas luteoviolacea.</title>
        <authorList>
            <person name="Vynne N.G."/>
            <person name="Mansson M."/>
            <person name="Gram L."/>
        </authorList>
    </citation>
    <scope>NUCLEOTIDE SEQUENCE [LARGE SCALE GENOMIC DNA]</scope>
    <source>
        <strain evidence="1 2">H33</strain>
    </source>
</reference>
<gene>
    <name evidence="1" type="ORF">N476_25015</name>
</gene>
<organism evidence="1 2">
    <name type="scientific">Pseudoalteromonas luteoviolacea H33</name>
    <dbReference type="NCBI Taxonomy" id="1365251"/>
    <lineage>
        <taxon>Bacteria</taxon>
        <taxon>Pseudomonadati</taxon>
        <taxon>Pseudomonadota</taxon>
        <taxon>Gammaproteobacteria</taxon>
        <taxon>Alteromonadales</taxon>
        <taxon>Pseudoalteromonadaceae</taxon>
        <taxon>Pseudoalteromonas</taxon>
    </lineage>
</organism>
<evidence type="ECO:0000313" key="1">
    <source>
        <dbReference type="EMBL" id="KZN45828.1"/>
    </source>
</evidence>
<name>A0A162A445_9GAMM</name>
<comment type="caution">
    <text evidence="1">The sequence shown here is derived from an EMBL/GenBank/DDBJ whole genome shotgun (WGS) entry which is preliminary data.</text>
</comment>
<dbReference type="OrthoDB" id="9967227at2"/>
<proteinExistence type="predicted"/>
<sequence>MIATGKLNLMAVAILICTLFAPLSWATNATHYFIKDIQVERSFVIVSFYGYKYGRPACGGNESGNKYAFNTNTLAGQNLYLSVLNAATNKLPVEFIGTMDCRDYPTVESMTGIKVKQG</sequence>
<dbReference type="PATRIC" id="fig|1365251.3.peg.4686"/>
<protein>
    <submittedName>
        <fullName evidence="1">Uncharacterized protein</fullName>
    </submittedName>
</protein>
<evidence type="ECO:0000313" key="2">
    <source>
        <dbReference type="Proteomes" id="UP000076503"/>
    </source>
</evidence>